<keyword evidence="3" id="KW-1185">Reference proteome</keyword>
<dbReference type="SUPFAM" id="SSF48371">
    <property type="entry name" value="ARM repeat"/>
    <property type="match status" value="1"/>
</dbReference>
<protein>
    <recommendedName>
        <fullName evidence="1">MROH2B-like HEAT-repeats domain-containing protein</fullName>
    </recommendedName>
</protein>
<gene>
    <name evidence="2" type="ORF">CCMP2556_LOCUS25239</name>
</gene>
<feature type="domain" description="MROH2B-like HEAT-repeats" evidence="1">
    <location>
        <begin position="313"/>
        <end position="629"/>
    </location>
</feature>
<name>A0ABP0MDU8_9DINO</name>
<dbReference type="EMBL" id="CAXAMN010016858">
    <property type="protein sequence ID" value="CAK9049248.1"/>
    <property type="molecule type" value="Genomic_DNA"/>
</dbReference>
<dbReference type="InterPro" id="IPR045206">
    <property type="entry name" value="Maestro_heat-like_prot"/>
</dbReference>
<dbReference type="InterPro" id="IPR016024">
    <property type="entry name" value="ARM-type_fold"/>
</dbReference>
<dbReference type="InterPro" id="IPR011989">
    <property type="entry name" value="ARM-like"/>
</dbReference>
<comment type="caution">
    <text evidence="2">The sequence shown here is derived from an EMBL/GenBank/DDBJ whole genome shotgun (WGS) entry which is preliminary data.</text>
</comment>
<evidence type="ECO:0000313" key="3">
    <source>
        <dbReference type="Proteomes" id="UP001642484"/>
    </source>
</evidence>
<evidence type="ECO:0000259" key="1">
    <source>
        <dbReference type="Pfam" id="PF23210"/>
    </source>
</evidence>
<dbReference type="PANTHER" id="PTHR23120">
    <property type="entry name" value="MAESTRO-RELATED HEAT DOMAIN-CONTAINING"/>
    <property type="match status" value="1"/>
</dbReference>
<reference evidence="2 3" key="1">
    <citation type="submission" date="2024-02" db="EMBL/GenBank/DDBJ databases">
        <authorList>
            <person name="Chen Y."/>
            <person name="Shah S."/>
            <person name="Dougan E. K."/>
            <person name="Thang M."/>
            <person name="Chan C."/>
        </authorList>
    </citation>
    <scope>NUCLEOTIDE SEQUENCE [LARGE SCALE GENOMIC DNA]</scope>
</reference>
<dbReference type="InterPro" id="IPR055408">
    <property type="entry name" value="HEAT_MROH2B-like"/>
</dbReference>
<sequence length="642" mass="69653">MSADAEGEEASREGQCIKDVVRSLINAKGTSSTQLQLAINSSLMQVAKKNFDFVTFAIFSALENEDADHQRLQLLRLLSQLLEQRDPRSLVVPRTLAKNMTRHLLSNPGQPSADVLCELAPMHPDLVLGEVLQGLSSDLPSFSLELLSQVAAASPATLKERLNEVLSKCFNLLQGCRVMDVRLLLLRTWCSLCTAIVSCLFPDASPLDAGHPCFSRHFAVAASPMRVRQTAADPDGRKTTQVISAVFALLMSSWTNWKDQNLRVAVVDTLGHLSLVIPKDQFLTNADALLEHIVFLLSRQGLASSSSPMPPFALMQGTCLALQACVDADRELLTIENTFQTLWSALFNAVVAGGPLQYLHGLGQEALQSQAELLRCMDVLAENFGTESLNFLLQKAKGHREERLAALLVLRQFAGSLLASGIVEGVQPLLSDTDAAVGIMLGELLVALSPRLAEVAASKQTQVNNLIGFVIRLTARAQVADTEHGYVPKFVSKGYSNNDAPSAEEVRKRAGSVLGQLAGDPRGSMNLALWPLLLKAMVNPSMLLGLPIICRCVTQMVQSERDAAEREDAPGGGVRQAFQNYGQSDMLLLWLLVCAHAPIEPIGLGTSILRCLEALAVFLHPILGQIWEAPSKRLQTLCGHLE</sequence>
<evidence type="ECO:0000313" key="2">
    <source>
        <dbReference type="EMBL" id="CAK9049248.1"/>
    </source>
</evidence>
<organism evidence="2 3">
    <name type="scientific">Durusdinium trenchii</name>
    <dbReference type="NCBI Taxonomy" id="1381693"/>
    <lineage>
        <taxon>Eukaryota</taxon>
        <taxon>Sar</taxon>
        <taxon>Alveolata</taxon>
        <taxon>Dinophyceae</taxon>
        <taxon>Suessiales</taxon>
        <taxon>Symbiodiniaceae</taxon>
        <taxon>Durusdinium</taxon>
    </lineage>
</organism>
<proteinExistence type="predicted"/>
<feature type="non-terminal residue" evidence="2">
    <location>
        <position position="642"/>
    </location>
</feature>
<dbReference type="PANTHER" id="PTHR23120:SF42">
    <property type="entry name" value="MAESTRO HEAT-LIKE REPEAT FAMILY MEMBER 3"/>
    <property type="match status" value="1"/>
</dbReference>
<accession>A0ABP0MDU8</accession>
<dbReference type="Pfam" id="PF23210">
    <property type="entry name" value="HEAT_Maestro_2"/>
    <property type="match status" value="1"/>
</dbReference>
<dbReference type="Gene3D" id="1.25.10.10">
    <property type="entry name" value="Leucine-rich Repeat Variant"/>
    <property type="match status" value="1"/>
</dbReference>
<dbReference type="Proteomes" id="UP001642484">
    <property type="component" value="Unassembled WGS sequence"/>
</dbReference>